<dbReference type="Pfam" id="PF13180">
    <property type="entry name" value="PDZ_2"/>
    <property type="match status" value="1"/>
</dbReference>
<comment type="caution">
    <text evidence="8">The sequence shown here is derived from an EMBL/GenBank/DDBJ whole genome shotgun (WGS) entry which is preliminary data.</text>
</comment>
<dbReference type="RefSeq" id="WP_128352164.1">
    <property type="nucleotide sequence ID" value="NZ_JBLXIM010000001.1"/>
</dbReference>
<keyword evidence="3" id="KW-0378">Hydrolase</keyword>
<dbReference type="InterPro" id="IPR036034">
    <property type="entry name" value="PDZ_sf"/>
</dbReference>
<feature type="domain" description="PDZ" evidence="6">
    <location>
        <begin position="250"/>
        <end position="336"/>
    </location>
</feature>
<dbReference type="SUPFAM" id="SSF50494">
    <property type="entry name" value="Trypsin-like serine proteases"/>
    <property type="match status" value="1"/>
</dbReference>
<dbReference type="InterPro" id="IPR006037">
    <property type="entry name" value="RCK_C"/>
</dbReference>
<dbReference type="GO" id="GO:0004252">
    <property type="term" value="F:serine-type endopeptidase activity"/>
    <property type="evidence" value="ECO:0007669"/>
    <property type="project" value="InterPro"/>
</dbReference>
<dbReference type="PANTHER" id="PTHR22939">
    <property type="entry name" value="SERINE PROTEASE FAMILY S1C HTRA-RELATED"/>
    <property type="match status" value="1"/>
</dbReference>
<dbReference type="GO" id="GO:0042597">
    <property type="term" value="C:periplasmic space"/>
    <property type="evidence" value="ECO:0007669"/>
    <property type="project" value="TreeGrafter"/>
</dbReference>
<reference evidence="8 9" key="1">
    <citation type="submission" date="2018-12" db="EMBL/GenBank/DDBJ databases">
        <authorList>
            <person name="Li A."/>
            <person name="Zhang M."/>
            <person name="Zhu H."/>
        </authorList>
    </citation>
    <scope>NUCLEOTIDE SEQUENCE [LARGE SCALE GENOMIC DNA]</scope>
    <source>
        <strain evidence="8 9">R04H25</strain>
    </source>
</reference>
<dbReference type="Proteomes" id="UP000288789">
    <property type="component" value="Unassembled WGS sequence"/>
</dbReference>
<feature type="domain" description="RCK C-terminal" evidence="7">
    <location>
        <begin position="93"/>
        <end position="176"/>
    </location>
</feature>
<sequence length="351" mass="37590">MQLRPIAWYIVRSVVLGLAVAAIVIYLLPHLNNNSGNNSQRAEMPLSFSTAVQRAAPAVVNIYSIGSTRESYYSRRPSTLVRLGSGVIMDNRGHILTAHHVVADVNEIQVALQDGRNYSGQVIGSDRITDLAVVRIEADNLPTIPQNESLTTQVGDVVLAIGNPHNLGQTITQGIISATGGRMGVIHSHADLIQMDAVINEGASGGALINSQGYLVGINNAQFRDARGQGIDGIYFAVPYPLARSVMDTLIREGEVVRGYLGVQVGETPPSNPYTQPGIYVTGVDPNSPAEKAGLRADDYITEINDKPMSSATEGLAVVAQTKPGTTIQVHYLRDNQERIAEVTITKLGSM</sequence>
<evidence type="ECO:0000313" key="8">
    <source>
        <dbReference type="EMBL" id="RWU11156.1"/>
    </source>
</evidence>
<feature type="transmembrane region" description="Helical" evidence="5">
    <location>
        <begin position="6"/>
        <end position="28"/>
    </location>
</feature>
<dbReference type="InterPro" id="IPR001478">
    <property type="entry name" value="PDZ"/>
</dbReference>
<organism evidence="8 9">
    <name type="scientific">Pseudidiomarina gelatinasegens</name>
    <dbReference type="NCBI Taxonomy" id="2487740"/>
    <lineage>
        <taxon>Bacteria</taxon>
        <taxon>Pseudomonadati</taxon>
        <taxon>Pseudomonadota</taxon>
        <taxon>Gammaproteobacteria</taxon>
        <taxon>Alteromonadales</taxon>
        <taxon>Idiomarinaceae</taxon>
        <taxon>Pseudidiomarina</taxon>
    </lineage>
</organism>
<evidence type="ECO:0000256" key="4">
    <source>
        <dbReference type="ARBA" id="ARBA00022825"/>
    </source>
</evidence>
<dbReference type="OrthoDB" id="9758917at2"/>
<keyword evidence="9" id="KW-1185">Reference proteome</keyword>
<keyword evidence="5" id="KW-0472">Membrane</keyword>
<accession>A0A451GE02</accession>
<dbReference type="Gene3D" id="2.40.10.10">
    <property type="entry name" value="Trypsin-like serine proteases"/>
    <property type="match status" value="2"/>
</dbReference>
<dbReference type="PANTHER" id="PTHR22939:SF101">
    <property type="entry name" value="PERIPLASMIC PH-DEPENDENT SERINE ENDOPROTEASE DEGQ"/>
    <property type="match status" value="1"/>
</dbReference>
<proteinExistence type="inferred from homology"/>
<keyword evidence="4" id="KW-0720">Serine protease</keyword>
<evidence type="ECO:0000256" key="2">
    <source>
        <dbReference type="ARBA" id="ARBA00022670"/>
    </source>
</evidence>
<dbReference type="GO" id="GO:0008324">
    <property type="term" value="F:monoatomic cation transmembrane transporter activity"/>
    <property type="evidence" value="ECO:0007669"/>
    <property type="project" value="InterPro"/>
</dbReference>
<gene>
    <name evidence="8" type="ORF">EGC76_06340</name>
</gene>
<dbReference type="PROSITE" id="PS50106">
    <property type="entry name" value="PDZ"/>
    <property type="match status" value="1"/>
</dbReference>
<keyword evidence="5" id="KW-0812">Transmembrane</keyword>
<dbReference type="SMART" id="SM00228">
    <property type="entry name" value="PDZ"/>
    <property type="match status" value="1"/>
</dbReference>
<evidence type="ECO:0000259" key="6">
    <source>
        <dbReference type="PROSITE" id="PS50106"/>
    </source>
</evidence>
<dbReference type="EMBL" id="RSFE01000004">
    <property type="protein sequence ID" value="RWU11156.1"/>
    <property type="molecule type" value="Genomic_DNA"/>
</dbReference>
<dbReference type="Gene3D" id="2.30.42.10">
    <property type="match status" value="1"/>
</dbReference>
<keyword evidence="5" id="KW-1133">Transmembrane helix</keyword>
<evidence type="ECO:0000313" key="9">
    <source>
        <dbReference type="Proteomes" id="UP000288789"/>
    </source>
</evidence>
<evidence type="ECO:0000256" key="1">
    <source>
        <dbReference type="ARBA" id="ARBA00010541"/>
    </source>
</evidence>
<dbReference type="AlphaFoldDB" id="A0A451GE02"/>
<name>A0A451GE02_9GAMM</name>
<dbReference type="InterPro" id="IPR009003">
    <property type="entry name" value="Peptidase_S1_PA"/>
</dbReference>
<protein>
    <submittedName>
        <fullName evidence="8">PDZ domain-containing protein</fullName>
    </submittedName>
</protein>
<dbReference type="InterPro" id="IPR001940">
    <property type="entry name" value="Peptidase_S1C"/>
</dbReference>
<dbReference type="SUPFAM" id="SSF50156">
    <property type="entry name" value="PDZ domain-like"/>
    <property type="match status" value="1"/>
</dbReference>
<evidence type="ECO:0000256" key="3">
    <source>
        <dbReference type="ARBA" id="ARBA00022801"/>
    </source>
</evidence>
<comment type="similarity">
    <text evidence="1">Belongs to the peptidase S1C family.</text>
</comment>
<dbReference type="Pfam" id="PF13365">
    <property type="entry name" value="Trypsin_2"/>
    <property type="match status" value="1"/>
</dbReference>
<dbReference type="GO" id="GO:0006813">
    <property type="term" value="P:potassium ion transport"/>
    <property type="evidence" value="ECO:0007669"/>
    <property type="project" value="InterPro"/>
</dbReference>
<dbReference type="GO" id="GO:0006515">
    <property type="term" value="P:protein quality control for misfolded or incompletely synthesized proteins"/>
    <property type="evidence" value="ECO:0007669"/>
    <property type="project" value="TreeGrafter"/>
</dbReference>
<evidence type="ECO:0000259" key="7">
    <source>
        <dbReference type="PROSITE" id="PS51202"/>
    </source>
</evidence>
<dbReference type="InterPro" id="IPR043504">
    <property type="entry name" value="Peptidase_S1_PA_chymotrypsin"/>
</dbReference>
<evidence type="ECO:0000256" key="5">
    <source>
        <dbReference type="SAM" id="Phobius"/>
    </source>
</evidence>
<dbReference type="PROSITE" id="PS51202">
    <property type="entry name" value="RCK_C"/>
    <property type="match status" value="1"/>
</dbReference>
<dbReference type="PRINTS" id="PR00834">
    <property type="entry name" value="PROTEASES2C"/>
</dbReference>
<keyword evidence="2" id="KW-0645">Protease</keyword>